<name>A0AAD5CCZ1_AMBAR</name>
<dbReference type="EMBL" id="JAMZMK010008701">
    <property type="protein sequence ID" value="KAI7738875.1"/>
    <property type="molecule type" value="Genomic_DNA"/>
</dbReference>
<proteinExistence type="predicted"/>
<dbReference type="Proteomes" id="UP001206925">
    <property type="component" value="Unassembled WGS sequence"/>
</dbReference>
<protein>
    <submittedName>
        <fullName evidence="1">Uncharacterized protein</fullName>
    </submittedName>
</protein>
<reference evidence="1" key="1">
    <citation type="submission" date="2022-06" db="EMBL/GenBank/DDBJ databases">
        <title>Uncovering the hologenomic basis of an extraordinary plant invasion.</title>
        <authorList>
            <person name="Bieker V.C."/>
            <person name="Martin M.D."/>
            <person name="Gilbert T."/>
            <person name="Hodgins K."/>
            <person name="Battlay P."/>
            <person name="Petersen B."/>
            <person name="Wilson J."/>
        </authorList>
    </citation>
    <scope>NUCLEOTIDE SEQUENCE</scope>
    <source>
        <strain evidence="1">AA19_3_7</strain>
        <tissue evidence="1">Leaf</tissue>
    </source>
</reference>
<evidence type="ECO:0000313" key="2">
    <source>
        <dbReference type="Proteomes" id="UP001206925"/>
    </source>
</evidence>
<evidence type="ECO:0000313" key="1">
    <source>
        <dbReference type="EMBL" id="KAI7738875.1"/>
    </source>
</evidence>
<accession>A0AAD5CCZ1</accession>
<gene>
    <name evidence="1" type="ORF">M8C21_002930</name>
</gene>
<feature type="non-terminal residue" evidence="1">
    <location>
        <position position="1"/>
    </location>
</feature>
<dbReference type="SUPFAM" id="SSF52096">
    <property type="entry name" value="ClpP/crotonase"/>
    <property type="match status" value="1"/>
</dbReference>
<dbReference type="Gene3D" id="3.30.300.220">
    <property type="match status" value="1"/>
</dbReference>
<comment type="caution">
    <text evidence="1">The sequence shown here is derived from an EMBL/GenBank/DDBJ whole genome shotgun (WGS) entry which is preliminary data.</text>
</comment>
<dbReference type="AlphaFoldDB" id="A0AAD5CCZ1"/>
<sequence>VVLTEEKGHVRLITLYQPRKLNVTSSRVVYLLAQNLENLEKDEDAKLLILKFSTVDHHQSDHRRTTVTHLRAAPPPEHTTLISLDTSPPHRCTRQLRPPTCKPNHRLALTVSWHYRSKPSSREGVRNQTTALPPYYFLERPCGCHNRSVVVVEAGLELHRGLKSWWRRVVRKSMGVWNHSPHSITGKSCRRIVAGNTKKSLFTGWFCFSNGAQSVRLPHGSLLFQALQVAVFSEGVVANDASAAEDFIGGII</sequence>
<organism evidence="1 2">
    <name type="scientific">Ambrosia artemisiifolia</name>
    <name type="common">Common ragweed</name>
    <dbReference type="NCBI Taxonomy" id="4212"/>
    <lineage>
        <taxon>Eukaryota</taxon>
        <taxon>Viridiplantae</taxon>
        <taxon>Streptophyta</taxon>
        <taxon>Embryophyta</taxon>
        <taxon>Tracheophyta</taxon>
        <taxon>Spermatophyta</taxon>
        <taxon>Magnoliopsida</taxon>
        <taxon>eudicotyledons</taxon>
        <taxon>Gunneridae</taxon>
        <taxon>Pentapetalae</taxon>
        <taxon>asterids</taxon>
        <taxon>campanulids</taxon>
        <taxon>Asterales</taxon>
        <taxon>Asteraceae</taxon>
        <taxon>Asteroideae</taxon>
        <taxon>Heliantheae alliance</taxon>
        <taxon>Heliantheae</taxon>
        <taxon>Ambrosia</taxon>
    </lineage>
</organism>
<dbReference type="InterPro" id="IPR029045">
    <property type="entry name" value="ClpP/crotonase-like_dom_sf"/>
</dbReference>
<keyword evidence="2" id="KW-1185">Reference proteome</keyword>